<feature type="transmembrane region" description="Helical" evidence="1">
    <location>
        <begin position="41"/>
        <end position="60"/>
    </location>
</feature>
<feature type="transmembrane region" description="Helical" evidence="1">
    <location>
        <begin position="110"/>
        <end position="127"/>
    </location>
</feature>
<dbReference type="KEGG" id="kpul:GXN76_00990"/>
<gene>
    <name evidence="2" type="ORF">GXN76_00990</name>
</gene>
<feature type="transmembrane region" description="Helical" evidence="1">
    <location>
        <begin position="6"/>
        <end position="29"/>
    </location>
</feature>
<dbReference type="Proteomes" id="UP000503088">
    <property type="component" value="Chromosome"/>
</dbReference>
<keyword evidence="1" id="KW-1133">Transmembrane helix</keyword>
<keyword evidence="1" id="KW-0472">Membrane</keyword>
<protein>
    <submittedName>
        <fullName evidence="2">Uncharacterized protein</fullName>
    </submittedName>
</protein>
<dbReference type="RefSeq" id="WP_173219421.1">
    <property type="nucleotide sequence ID" value="NZ_CP048104.1"/>
</dbReference>
<feature type="transmembrane region" description="Helical" evidence="1">
    <location>
        <begin position="66"/>
        <end position="85"/>
    </location>
</feature>
<keyword evidence="1" id="KW-0812">Transmembrane</keyword>
<evidence type="ECO:0000256" key="1">
    <source>
        <dbReference type="SAM" id="Phobius"/>
    </source>
</evidence>
<reference evidence="2 3" key="1">
    <citation type="submission" date="2020-01" db="EMBL/GenBank/DDBJ databases">
        <authorList>
            <person name="Gulvik C.A."/>
            <person name="Batra D.G."/>
        </authorList>
    </citation>
    <scope>NUCLEOTIDE SEQUENCE [LARGE SCALE GENOMIC DNA]</scope>
    <source>
        <strain evidence="2 3">W9323</strain>
    </source>
</reference>
<proteinExistence type="predicted"/>
<accession>A0A7D4BG06</accession>
<evidence type="ECO:0000313" key="3">
    <source>
        <dbReference type="Proteomes" id="UP000503088"/>
    </source>
</evidence>
<dbReference type="EMBL" id="CP048104">
    <property type="protein sequence ID" value="QKG83175.1"/>
    <property type="molecule type" value="Genomic_DNA"/>
</dbReference>
<sequence length="166" mass="18902">MAPPISNFWIAVAIGTLILLFCWAVLWRFMGLFEGKLTNRSLYISFIGNIGSLFGGVFSWRMAGEPVWFGLLLMTLFAGVIFISYRHRRKVHFWFWTLGGKEDQSDSSSLKYFGWLLLVCLLVSVGVTKSLIVLTILSCSFILSACFSSTIFYQMENPDWRGERGL</sequence>
<dbReference type="AlphaFoldDB" id="A0A7D4BG06"/>
<organism evidence="2 3">
    <name type="scientific">Kroppenstedtia pulmonis</name>
    <dbReference type="NCBI Taxonomy" id="1380685"/>
    <lineage>
        <taxon>Bacteria</taxon>
        <taxon>Bacillati</taxon>
        <taxon>Bacillota</taxon>
        <taxon>Bacilli</taxon>
        <taxon>Bacillales</taxon>
        <taxon>Thermoactinomycetaceae</taxon>
        <taxon>Kroppenstedtia</taxon>
    </lineage>
</organism>
<feature type="transmembrane region" description="Helical" evidence="1">
    <location>
        <begin position="133"/>
        <end position="153"/>
    </location>
</feature>
<evidence type="ECO:0000313" key="2">
    <source>
        <dbReference type="EMBL" id="QKG83175.1"/>
    </source>
</evidence>
<keyword evidence="3" id="KW-1185">Reference proteome</keyword>
<name>A0A7D4BG06_9BACL</name>